<dbReference type="SUPFAM" id="SSF53335">
    <property type="entry name" value="S-adenosyl-L-methionine-dependent methyltransferases"/>
    <property type="match status" value="1"/>
</dbReference>
<dbReference type="Gene3D" id="3.40.50.150">
    <property type="entry name" value="Vaccinia Virus protein VP39"/>
    <property type="match status" value="1"/>
</dbReference>
<evidence type="ECO:0000313" key="6">
    <source>
        <dbReference type="Proteomes" id="UP000252770"/>
    </source>
</evidence>
<protein>
    <submittedName>
        <fullName evidence="5">DNA cytosine methyltransferase</fullName>
    </submittedName>
</protein>
<evidence type="ECO:0000256" key="1">
    <source>
        <dbReference type="ARBA" id="ARBA00022603"/>
    </source>
</evidence>
<dbReference type="GO" id="GO:0008168">
    <property type="term" value="F:methyltransferase activity"/>
    <property type="evidence" value="ECO:0007669"/>
    <property type="project" value="UniProtKB-KW"/>
</dbReference>
<dbReference type="GO" id="GO:0032259">
    <property type="term" value="P:methylation"/>
    <property type="evidence" value="ECO:0007669"/>
    <property type="project" value="UniProtKB-KW"/>
</dbReference>
<keyword evidence="3" id="KW-0680">Restriction system</keyword>
<organism evidence="5 6">
    <name type="scientific">Desertihabitans brevis</name>
    <dbReference type="NCBI Taxonomy" id="2268447"/>
    <lineage>
        <taxon>Bacteria</taxon>
        <taxon>Bacillati</taxon>
        <taxon>Actinomycetota</taxon>
        <taxon>Actinomycetes</taxon>
        <taxon>Propionibacteriales</taxon>
        <taxon>Propionibacteriaceae</taxon>
        <taxon>Desertihabitans</taxon>
    </lineage>
</organism>
<evidence type="ECO:0000256" key="4">
    <source>
        <dbReference type="SAM" id="MobiDB-lite"/>
    </source>
</evidence>
<comment type="caution">
    <text evidence="5">The sequence shown here is derived from an EMBL/GenBank/DDBJ whole genome shotgun (WGS) entry which is preliminary data.</text>
</comment>
<dbReference type="Proteomes" id="UP000252770">
    <property type="component" value="Unassembled WGS sequence"/>
</dbReference>
<proteinExistence type="predicted"/>
<dbReference type="GO" id="GO:0009307">
    <property type="term" value="P:DNA restriction-modification system"/>
    <property type="evidence" value="ECO:0007669"/>
    <property type="project" value="UniProtKB-KW"/>
</dbReference>
<feature type="region of interest" description="Disordered" evidence="4">
    <location>
        <begin position="150"/>
        <end position="183"/>
    </location>
</feature>
<dbReference type="Pfam" id="PF00145">
    <property type="entry name" value="DNA_methylase"/>
    <property type="match status" value="1"/>
</dbReference>
<gene>
    <name evidence="5" type="ORF">DT076_03810</name>
</gene>
<name>A0A367YXV7_9ACTN</name>
<dbReference type="AlphaFoldDB" id="A0A367YXV7"/>
<feature type="compositionally biased region" description="Basic and acidic residues" evidence="4">
    <location>
        <begin position="153"/>
        <end position="162"/>
    </location>
</feature>
<dbReference type="InterPro" id="IPR001525">
    <property type="entry name" value="C5_MeTfrase"/>
</dbReference>
<evidence type="ECO:0000313" key="5">
    <source>
        <dbReference type="EMBL" id="RCK70567.1"/>
    </source>
</evidence>
<sequence>MAHRPHLRAPATSRRWARRHCRRCVCRLLPPGAARFRVPALRSDVLPLVRPVQPPRGGGLMASTGRAGEQGLRLNDWFCGAGGATQGAPAVPGIRPILAANHDQLAIDTHSTNFAEVEHFRGDIKDLDVAKHPYAEIFWSSPECTNWSPAKGRPADYARQDDLFGESTDCSPSTARGTPSCTP</sequence>
<accession>A0A367YXV7</accession>
<feature type="compositionally biased region" description="Polar residues" evidence="4">
    <location>
        <begin position="168"/>
        <end position="183"/>
    </location>
</feature>
<evidence type="ECO:0000256" key="3">
    <source>
        <dbReference type="ARBA" id="ARBA00022747"/>
    </source>
</evidence>
<dbReference type="EMBL" id="QOUI01000002">
    <property type="protein sequence ID" value="RCK70567.1"/>
    <property type="molecule type" value="Genomic_DNA"/>
</dbReference>
<reference evidence="5 6" key="1">
    <citation type="submission" date="2018-07" db="EMBL/GenBank/DDBJ databases">
        <title>Desertimonas flava gen. nov. sp. nov.</title>
        <authorList>
            <person name="Liu S."/>
        </authorList>
    </citation>
    <scope>NUCLEOTIDE SEQUENCE [LARGE SCALE GENOMIC DNA]</scope>
    <source>
        <strain evidence="5 6">16Sb5-5</strain>
    </source>
</reference>
<keyword evidence="6" id="KW-1185">Reference proteome</keyword>
<keyword evidence="2 5" id="KW-0808">Transferase</keyword>
<evidence type="ECO:0000256" key="2">
    <source>
        <dbReference type="ARBA" id="ARBA00022679"/>
    </source>
</evidence>
<keyword evidence="1 5" id="KW-0489">Methyltransferase</keyword>
<dbReference type="InterPro" id="IPR029063">
    <property type="entry name" value="SAM-dependent_MTases_sf"/>
</dbReference>